<evidence type="ECO:0000256" key="7">
    <source>
        <dbReference type="ARBA" id="ARBA00022692"/>
    </source>
</evidence>
<evidence type="ECO:0000256" key="10">
    <source>
        <dbReference type="ARBA" id="ARBA00022840"/>
    </source>
</evidence>
<dbReference type="GO" id="GO:0005524">
    <property type="term" value="F:ATP binding"/>
    <property type="evidence" value="ECO:0007669"/>
    <property type="project" value="UniProtKB-KW"/>
</dbReference>
<evidence type="ECO:0000256" key="6">
    <source>
        <dbReference type="ARBA" id="ARBA00022679"/>
    </source>
</evidence>
<proteinExistence type="predicted"/>
<evidence type="ECO:0000313" key="17">
    <source>
        <dbReference type="Proteomes" id="UP000473525"/>
    </source>
</evidence>
<evidence type="ECO:0000256" key="1">
    <source>
        <dbReference type="ARBA" id="ARBA00000085"/>
    </source>
</evidence>
<keyword evidence="5" id="KW-0597">Phosphoprotein</keyword>
<dbReference type="CDD" id="cd00082">
    <property type="entry name" value="HisKA"/>
    <property type="match status" value="1"/>
</dbReference>
<dbReference type="Gene3D" id="1.20.120.620">
    <property type="entry name" value="Backbone structure of the membrane domain of e. Coli histidine kinase receptor kdpd"/>
    <property type="match status" value="1"/>
</dbReference>
<dbReference type="InterPro" id="IPR003661">
    <property type="entry name" value="HisK_dim/P_dom"/>
</dbReference>
<gene>
    <name evidence="16" type="ORF">GON03_03395</name>
</gene>
<dbReference type="InterPro" id="IPR036097">
    <property type="entry name" value="HisK_dim/P_sf"/>
</dbReference>
<reference evidence="16 17" key="1">
    <citation type="submission" date="2019-12" db="EMBL/GenBank/DDBJ databases">
        <authorList>
            <person name="Huq M.A."/>
        </authorList>
    </citation>
    <scope>NUCLEOTIDE SEQUENCE [LARGE SCALE GENOMIC DNA]</scope>
    <source>
        <strain evidence="16 17">MAH-18</strain>
    </source>
</reference>
<dbReference type="SMART" id="SM00387">
    <property type="entry name" value="HATPase_c"/>
    <property type="match status" value="1"/>
</dbReference>
<dbReference type="InterPro" id="IPR005467">
    <property type="entry name" value="His_kinase_dom"/>
</dbReference>
<comment type="caution">
    <text evidence="16">The sequence shown here is derived from an EMBL/GenBank/DDBJ whole genome shotgun (WGS) entry which is preliminary data.</text>
</comment>
<dbReference type="Gene3D" id="3.30.565.10">
    <property type="entry name" value="Histidine kinase-like ATPase, C-terminal domain"/>
    <property type="match status" value="1"/>
</dbReference>
<protein>
    <recommendedName>
        <fullName evidence="4">histidine kinase</fullName>
        <ecNumber evidence="4">2.7.13.3</ecNumber>
    </recommendedName>
</protein>
<dbReference type="InterPro" id="IPR025201">
    <property type="entry name" value="KdpD_TM"/>
</dbReference>
<dbReference type="GO" id="GO:0005886">
    <property type="term" value="C:plasma membrane"/>
    <property type="evidence" value="ECO:0007669"/>
    <property type="project" value="UniProtKB-SubCell"/>
</dbReference>
<dbReference type="InterPro" id="IPR038318">
    <property type="entry name" value="KdpD_sf"/>
</dbReference>
<evidence type="ECO:0000256" key="9">
    <source>
        <dbReference type="ARBA" id="ARBA00022777"/>
    </source>
</evidence>
<dbReference type="SUPFAM" id="SSF47384">
    <property type="entry name" value="Homodimeric domain of signal transducing histidine kinase"/>
    <property type="match status" value="1"/>
</dbReference>
<keyword evidence="6" id="KW-0808">Transferase</keyword>
<evidence type="ECO:0000256" key="14">
    <source>
        <dbReference type="SAM" id="Phobius"/>
    </source>
</evidence>
<keyword evidence="13 14" id="KW-0472">Membrane</keyword>
<accession>A0A6L6XNA8</accession>
<evidence type="ECO:0000256" key="12">
    <source>
        <dbReference type="ARBA" id="ARBA00023012"/>
    </source>
</evidence>
<dbReference type="InterPro" id="IPR004358">
    <property type="entry name" value="Sig_transdc_His_kin-like_C"/>
</dbReference>
<dbReference type="SMART" id="SM00388">
    <property type="entry name" value="HisKA"/>
    <property type="match status" value="1"/>
</dbReference>
<keyword evidence="7 14" id="KW-0812">Transmembrane</keyword>
<keyword evidence="10" id="KW-0067">ATP-binding</keyword>
<dbReference type="EMBL" id="WSEK01000004">
    <property type="protein sequence ID" value="MVQ48213.1"/>
    <property type="molecule type" value="Genomic_DNA"/>
</dbReference>
<sequence length="344" mass="36087">MVLVPLRDQVNLVSDMLLFLLVTVVVGYVGGMVSTVVAAVVSTALLNYFFTPPLHTLAISDANNAIALVVFVTVAVLVSYAVDLAARRTRQAAEAEAEARALAAGNEMRTALLAAVGHDLRTPLAAAKASVSGLRSVDQDLSPGDRVELVEVADESLDRLAELVDNLLDMSRLNAGALTLRLSPTALDEVVARSLDDLGDGAARVDVVLAEDLPSIHADGGLLERVFANLLTNAVRYSPPGRPVHVVAVVKDETLEVRVVDHGPGIPSADRDRVFLPFQRLGDTDNTTGVGLGLALSRGLTEAMGGTLEPEETPGGGLTLVLTLRIAREPAAEPGHRERSGSAP</sequence>
<evidence type="ECO:0000256" key="11">
    <source>
        <dbReference type="ARBA" id="ARBA00022989"/>
    </source>
</evidence>
<dbReference type="PRINTS" id="PR00344">
    <property type="entry name" value="BCTRLSENSOR"/>
</dbReference>
<dbReference type="InterPro" id="IPR036890">
    <property type="entry name" value="HATPase_C_sf"/>
</dbReference>
<keyword evidence="9" id="KW-0418">Kinase</keyword>
<feature type="domain" description="Histidine kinase" evidence="15">
    <location>
        <begin position="115"/>
        <end position="328"/>
    </location>
</feature>
<feature type="transmembrane region" description="Helical" evidence="14">
    <location>
        <begin position="62"/>
        <end position="82"/>
    </location>
</feature>
<evidence type="ECO:0000256" key="13">
    <source>
        <dbReference type="ARBA" id="ARBA00023136"/>
    </source>
</evidence>
<dbReference type="InterPro" id="IPR003594">
    <property type="entry name" value="HATPase_dom"/>
</dbReference>
<dbReference type="EC" id="2.7.13.3" evidence="4"/>
<evidence type="ECO:0000313" key="16">
    <source>
        <dbReference type="EMBL" id="MVQ48213.1"/>
    </source>
</evidence>
<dbReference type="AlphaFoldDB" id="A0A6L6XNA8"/>
<dbReference type="SUPFAM" id="SSF55874">
    <property type="entry name" value="ATPase domain of HSP90 chaperone/DNA topoisomerase II/histidine kinase"/>
    <property type="match status" value="1"/>
</dbReference>
<comment type="subcellular location">
    <subcellularLocation>
        <location evidence="3">Cell membrane</location>
    </subcellularLocation>
    <subcellularLocation>
        <location evidence="2">Membrane</location>
        <topology evidence="2">Multi-pass membrane protein</topology>
    </subcellularLocation>
</comment>
<dbReference type="Pfam" id="PF02518">
    <property type="entry name" value="HATPase_c"/>
    <property type="match status" value="1"/>
</dbReference>
<dbReference type="Gene3D" id="1.10.287.130">
    <property type="match status" value="1"/>
</dbReference>
<keyword evidence="8" id="KW-0547">Nucleotide-binding</keyword>
<dbReference type="Pfam" id="PF13493">
    <property type="entry name" value="DUF4118"/>
    <property type="match status" value="1"/>
</dbReference>
<dbReference type="Pfam" id="PF00512">
    <property type="entry name" value="HisKA"/>
    <property type="match status" value="1"/>
</dbReference>
<dbReference type="PANTHER" id="PTHR45569:SF1">
    <property type="entry name" value="SENSOR PROTEIN KDPD"/>
    <property type="match status" value="1"/>
</dbReference>
<keyword evidence="12" id="KW-0902">Two-component regulatory system</keyword>
<organism evidence="16 17">
    <name type="scientific">Nocardioides agri</name>
    <dbReference type="NCBI Taxonomy" id="2682843"/>
    <lineage>
        <taxon>Bacteria</taxon>
        <taxon>Bacillati</taxon>
        <taxon>Actinomycetota</taxon>
        <taxon>Actinomycetes</taxon>
        <taxon>Propionibacteriales</taxon>
        <taxon>Nocardioidaceae</taxon>
        <taxon>Nocardioides</taxon>
    </lineage>
</organism>
<comment type="catalytic activity">
    <reaction evidence="1">
        <text>ATP + protein L-histidine = ADP + protein N-phospho-L-histidine.</text>
        <dbReference type="EC" id="2.7.13.3"/>
    </reaction>
</comment>
<evidence type="ECO:0000256" key="2">
    <source>
        <dbReference type="ARBA" id="ARBA00004141"/>
    </source>
</evidence>
<evidence type="ECO:0000256" key="3">
    <source>
        <dbReference type="ARBA" id="ARBA00004236"/>
    </source>
</evidence>
<dbReference type="PANTHER" id="PTHR45569">
    <property type="entry name" value="SENSOR PROTEIN KDPD"/>
    <property type="match status" value="1"/>
</dbReference>
<evidence type="ECO:0000256" key="5">
    <source>
        <dbReference type="ARBA" id="ARBA00022553"/>
    </source>
</evidence>
<evidence type="ECO:0000256" key="8">
    <source>
        <dbReference type="ARBA" id="ARBA00022741"/>
    </source>
</evidence>
<evidence type="ECO:0000256" key="4">
    <source>
        <dbReference type="ARBA" id="ARBA00012438"/>
    </source>
</evidence>
<dbReference type="Proteomes" id="UP000473525">
    <property type="component" value="Unassembled WGS sequence"/>
</dbReference>
<name>A0A6L6XNA8_9ACTN</name>
<dbReference type="CDD" id="cd00075">
    <property type="entry name" value="HATPase"/>
    <property type="match status" value="1"/>
</dbReference>
<evidence type="ECO:0000259" key="15">
    <source>
        <dbReference type="PROSITE" id="PS50109"/>
    </source>
</evidence>
<feature type="transmembrane region" description="Helical" evidence="14">
    <location>
        <begin position="17"/>
        <end position="50"/>
    </location>
</feature>
<dbReference type="PROSITE" id="PS50109">
    <property type="entry name" value="HIS_KIN"/>
    <property type="match status" value="1"/>
</dbReference>
<keyword evidence="17" id="KW-1185">Reference proteome</keyword>
<keyword evidence="11 14" id="KW-1133">Transmembrane helix</keyword>
<dbReference type="GO" id="GO:0000155">
    <property type="term" value="F:phosphorelay sensor kinase activity"/>
    <property type="evidence" value="ECO:0007669"/>
    <property type="project" value="InterPro"/>
</dbReference>
<dbReference type="InterPro" id="IPR052023">
    <property type="entry name" value="Histidine_kinase_KdpD"/>
</dbReference>